<dbReference type="PANTHER" id="PTHR37946">
    <property type="entry name" value="SLL1969 PROTEIN"/>
    <property type="match status" value="1"/>
</dbReference>
<gene>
    <name evidence="1" type="ordered locus">SCATT_36830</name>
</gene>
<dbReference type="KEGG" id="scy:SCATT_36830"/>
<dbReference type="OrthoDB" id="8871309at2"/>
<name>F8JZG8_STREN</name>
<dbReference type="Proteomes" id="UP000007842">
    <property type="component" value="Chromosome"/>
</dbReference>
<sequence>MGASTATGSVTAPLSGVLADALPRYGAVLRALGLELAVIAGHVLLYPTGLRQEPLPLAPGSAASTAVEAAATVPFTARRPARRAAVPRAAADARPPVLLLHGFVDNRSIFLPLRRSLRRHGWQRVHAVNYSPLTPDIRQAAAVLGRQVESLCEQSGHARIDIVGHSLGGLIARYYVQRLGGDARVRTLVTLGTPHNGTRVAPFADTHPIVRQMRPGSELLAELAEPAPGCATRFIAFWSDLDRIMVPAETARLDHPDLTAGDVPVHAVGHLSLLFSRRIAAGVREALQHAEEAAGTADAA</sequence>
<dbReference type="Pfam" id="PF02089">
    <property type="entry name" value="Palm_thioest"/>
    <property type="match status" value="1"/>
</dbReference>
<keyword evidence="2" id="KW-1185">Reference proteome</keyword>
<dbReference type="SUPFAM" id="SSF53474">
    <property type="entry name" value="alpha/beta-Hydrolases"/>
    <property type="match status" value="1"/>
</dbReference>
<reference evidence="2" key="1">
    <citation type="submission" date="2011-12" db="EMBL/GenBank/DDBJ databases">
        <title>Complete genome sequence of Streptomyces cattleya strain DSM 46488.</title>
        <authorList>
            <person name="Ou H.-Y."/>
            <person name="Li P."/>
            <person name="Zhao C."/>
            <person name="O'Hagan D."/>
            <person name="Deng Z."/>
        </authorList>
    </citation>
    <scope>NUCLEOTIDE SEQUENCE [LARGE SCALE GENOMIC DNA]</scope>
    <source>
        <strain evidence="2">ATCC 35852 / DSM 46488 / JCM 4925 / NBRC 14057 / NRRL 8057</strain>
    </source>
</reference>
<organism evidence="1 2">
    <name type="scientific">Streptantibioticus cattleyicolor (strain ATCC 35852 / DSM 46488 / JCM 4925 / NBRC 14057 / NRRL 8057)</name>
    <name type="common">Streptomyces cattleya</name>
    <dbReference type="NCBI Taxonomy" id="1003195"/>
    <lineage>
        <taxon>Bacteria</taxon>
        <taxon>Bacillati</taxon>
        <taxon>Actinomycetota</taxon>
        <taxon>Actinomycetes</taxon>
        <taxon>Kitasatosporales</taxon>
        <taxon>Streptomycetaceae</taxon>
        <taxon>Streptantibioticus</taxon>
    </lineage>
</organism>
<dbReference type="Gene3D" id="3.40.50.1820">
    <property type="entry name" value="alpha/beta hydrolase"/>
    <property type="match status" value="1"/>
</dbReference>
<dbReference type="RefSeq" id="WP_014144412.1">
    <property type="nucleotide sequence ID" value="NC_016111.1"/>
</dbReference>
<proteinExistence type="predicted"/>
<dbReference type="PATRIC" id="fig|1003195.11.peg.5155"/>
<dbReference type="AlphaFoldDB" id="F8JZG8"/>
<accession>G8X063</accession>
<dbReference type="PANTHER" id="PTHR37946:SF1">
    <property type="entry name" value="SLL1969 PROTEIN"/>
    <property type="match status" value="1"/>
</dbReference>
<dbReference type="EMBL" id="CP003219">
    <property type="protein sequence ID" value="AEW96054.1"/>
    <property type="molecule type" value="Genomic_DNA"/>
</dbReference>
<dbReference type="STRING" id="1003195.SCATT_36830"/>
<evidence type="ECO:0000313" key="2">
    <source>
        <dbReference type="Proteomes" id="UP000007842"/>
    </source>
</evidence>
<dbReference type="InterPro" id="IPR029058">
    <property type="entry name" value="AB_hydrolase_fold"/>
</dbReference>
<dbReference type="KEGG" id="sct:SCAT_3692"/>
<dbReference type="HOGENOM" id="CLU_065371_0_1_11"/>
<accession>F8JZG8</accession>
<dbReference type="eggNOG" id="COG1075">
    <property type="taxonomic scope" value="Bacteria"/>
</dbReference>
<protein>
    <submittedName>
        <fullName evidence="1">Lipase</fullName>
    </submittedName>
</protein>
<evidence type="ECO:0000313" key="1">
    <source>
        <dbReference type="EMBL" id="AEW96054.1"/>
    </source>
</evidence>